<proteinExistence type="predicted"/>
<dbReference type="InterPro" id="IPR027417">
    <property type="entry name" value="P-loop_NTPase"/>
</dbReference>
<sequence length="438" mass="50496">MGERVNIKQRLAYNYLRDDVTKFLCYGGAGGGGKSWLGCEWLMQCCHYLPGTRWFAGRNNLKDSRASIAVTFVKVANSHGYPYYHLTNDGIKFDNGSEIIFLDLTYYPYKDPMYERFGSLEFTGGWIEEAGQVNRLAFEVLQTRIGRHLNDVYNVPGKILITCNPKKNWLYDKFYKPWKEHKLKDGYAFIQALVQDNPFATEDYINTLKNTNDKVTKERLYFGNWEYDNDPAVLCDYDAICDLFTNEHVQPVGLSTGSSDLAMKGRDRFVSGHWIGNVCYIRLDQEYSTGKSIEADLKNMMIQWSIPRSMMIVDSDGLGSYLESYLNGIKEFHGGNRPINLEFDNLKSECAFKLAELINNRQIRIICTEAQRERIIEELGVLKQDHIDADTRKKGIISKEKMKEILGHSPDYLDMLIMAMFFRIKPIPKRPKAKLGQI</sequence>
<dbReference type="Proteomes" id="UP000196587">
    <property type="component" value="Unassembled WGS sequence"/>
</dbReference>
<dbReference type="InterPro" id="IPR035412">
    <property type="entry name" value="Terminase_L_N"/>
</dbReference>
<dbReference type="AlphaFoldDB" id="A0A1Y4JJ82"/>
<reference evidence="3" key="1">
    <citation type="submission" date="2017-04" db="EMBL/GenBank/DDBJ databases">
        <title>Function of individual gut microbiota members based on whole genome sequencing of pure cultures obtained from chicken caecum.</title>
        <authorList>
            <person name="Medvecky M."/>
            <person name="Cejkova D."/>
            <person name="Polansky O."/>
            <person name="Karasova D."/>
            <person name="Kubasova T."/>
            <person name="Cizek A."/>
            <person name="Rychlik I."/>
        </authorList>
    </citation>
    <scope>NUCLEOTIDE SEQUENCE [LARGE SCALE GENOMIC DNA]</scope>
    <source>
        <strain evidence="3">An189</strain>
    </source>
</reference>
<dbReference type="EMBL" id="NFKE01000017">
    <property type="protein sequence ID" value="OUP31876.1"/>
    <property type="molecule type" value="Genomic_DNA"/>
</dbReference>
<evidence type="ECO:0000313" key="3">
    <source>
        <dbReference type="Proteomes" id="UP000196587"/>
    </source>
</evidence>
<dbReference type="Gene3D" id="3.30.420.240">
    <property type="match status" value="1"/>
</dbReference>
<name>A0A1Y4JJ82_9BACE</name>
<evidence type="ECO:0000259" key="1">
    <source>
        <dbReference type="Pfam" id="PF04466"/>
    </source>
</evidence>
<dbReference type="RefSeq" id="WP_087413529.1">
    <property type="nucleotide sequence ID" value="NZ_CATWVR010000004.1"/>
</dbReference>
<organism evidence="2 3">
    <name type="scientific">Bacteroides clarus</name>
    <dbReference type="NCBI Taxonomy" id="626929"/>
    <lineage>
        <taxon>Bacteria</taxon>
        <taxon>Pseudomonadati</taxon>
        <taxon>Bacteroidota</taxon>
        <taxon>Bacteroidia</taxon>
        <taxon>Bacteroidales</taxon>
        <taxon>Bacteroidaceae</taxon>
        <taxon>Bacteroides</taxon>
    </lineage>
</organism>
<evidence type="ECO:0000313" key="2">
    <source>
        <dbReference type="EMBL" id="OUP31876.1"/>
    </source>
</evidence>
<dbReference type="Gene3D" id="3.40.50.300">
    <property type="entry name" value="P-loop containing nucleotide triphosphate hydrolases"/>
    <property type="match status" value="1"/>
</dbReference>
<dbReference type="Pfam" id="PF04466">
    <property type="entry name" value="Terminase_3"/>
    <property type="match status" value="1"/>
</dbReference>
<accession>A0A1Y4JJ82</accession>
<protein>
    <recommendedName>
        <fullName evidence="1">Phage terminase large subunit N-terminal domain-containing protein</fullName>
    </recommendedName>
</protein>
<comment type="caution">
    <text evidence="2">The sequence shown here is derived from an EMBL/GenBank/DDBJ whole genome shotgun (WGS) entry which is preliminary data.</text>
</comment>
<gene>
    <name evidence="2" type="ORF">B5F24_15875</name>
</gene>
<feature type="domain" description="Phage terminase large subunit N-terminal" evidence="1">
    <location>
        <begin position="121"/>
        <end position="212"/>
    </location>
</feature>